<dbReference type="Proteomes" id="UP001597387">
    <property type="component" value="Unassembled WGS sequence"/>
</dbReference>
<dbReference type="PANTHER" id="PTHR47495:SF1">
    <property type="entry name" value="BLL3820 PROTEIN"/>
    <property type="match status" value="1"/>
</dbReference>
<dbReference type="InterPro" id="IPR000674">
    <property type="entry name" value="Ald_Oxase/Xan_DH_a/b"/>
</dbReference>
<protein>
    <submittedName>
        <fullName evidence="2">Molybdopterin cofactor-binding domain-containing protein</fullName>
    </submittedName>
</protein>
<dbReference type="RefSeq" id="WP_255904577.1">
    <property type="nucleotide sequence ID" value="NZ_JAFMZO010000004.1"/>
</dbReference>
<dbReference type="InterPro" id="IPR046867">
    <property type="entry name" value="AldOxase/xan_DH_MoCoBD2"/>
</dbReference>
<keyword evidence="3" id="KW-1185">Reference proteome</keyword>
<dbReference type="Gene3D" id="3.90.1170.50">
    <property type="entry name" value="Aldehyde oxidase/xanthine dehydrogenase, a/b hammerhead"/>
    <property type="match status" value="1"/>
</dbReference>
<accession>A0ABW4ZQS8</accession>
<dbReference type="SUPFAM" id="SSF56003">
    <property type="entry name" value="Molybdenum cofactor-binding domain"/>
    <property type="match status" value="2"/>
</dbReference>
<dbReference type="EMBL" id="JBHUHZ010000003">
    <property type="protein sequence ID" value="MFD2164095.1"/>
    <property type="molecule type" value="Genomic_DNA"/>
</dbReference>
<dbReference type="InterPro" id="IPR012368">
    <property type="entry name" value="OxRdtase_Mopterin-bd_su_IorB"/>
</dbReference>
<evidence type="ECO:0000313" key="3">
    <source>
        <dbReference type="Proteomes" id="UP001597387"/>
    </source>
</evidence>
<dbReference type="Gene3D" id="3.30.365.10">
    <property type="entry name" value="Aldehyde oxidase/xanthine dehydrogenase, molybdopterin binding domain"/>
    <property type="match status" value="3"/>
</dbReference>
<dbReference type="InterPro" id="IPR052516">
    <property type="entry name" value="N-heterocyclic_Hydroxylase"/>
</dbReference>
<dbReference type="PANTHER" id="PTHR47495">
    <property type="entry name" value="ALDEHYDE DEHYDROGENASE"/>
    <property type="match status" value="1"/>
</dbReference>
<gene>
    <name evidence="2" type="ORF">ACFSJU_16930</name>
</gene>
<dbReference type="PIRSF" id="PIRSF036389">
    <property type="entry name" value="IOR_B"/>
    <property type="match status" value="1"/>
</dbReference>
<dbReference type="Pfam" id="PF20256">
    <property type="entry name" value="MoCoBD_2"/>
    <property type="match status" value="2"/>
</dbReference>
<comment type="caution">
    <text evidence="2">The sequence shown here is derived from an EMBL/GenBank/DDBJ whole genome shotgun (WGS) entry which is preliminary data.</text>
</comment>
<reference evidence="3" key="1">
    <citation type="journal article" date="2019" name="Int. J. Syst. Evol. Microbiol.">
        <title>The Global Catalogue of Microorganisms (GCM) 10K type strain sequencing project: providing services to taxonomists for standard genome sequencing and annotation.</title>
        <authorList>
            <consortium name="The Broad Institute Genomics Platform"/>
            <consortium name="The Broad Institute Genome Sequencing Center for Infectious Disease"/>
            <person name="Wu L."/>
            <person name="Ma J."/>
        </authorList>
    </citation>
    <scope>NUCLEOTIDE SEQUENCE [LARGE SCALE GENOMIC DNA]</scope>
    <source>
        <strain evidence="3">KCTC 42217</strain>
    </source>
</reference>
<proteinExistence type="predicted"/>
<sequence length="725" mass="79687">MNRRNFLRISSFTAGAWLISDLIPLASDARDRAGVESFMPNPLIRIQSDGKVILYVMKQEMGQQVDTSLPALIAEELDVDPQRVQVETFAYDAAIAGRYNTYASASIRSSWQTLRKAGAAARTMLMNAAADVWQVSPEDLKTENSKVINPVTGASLSYANLIEKASNLKVPDNPVLKDLKDFKLIGKKNKRTNIKKILGGKQEYGIDVRLPGMVYAAVVRSPVFYGKIQSWDDSALKKLGPGILQVVPVSQMGNGVDNRNGVAIIATNTWLAFRAQQLLKVEWDLGAIPNSSTVALSAALKKAVSTEKPVLQFDSKGKASFFSKITDLKAFKATYELPYLAHLAMEPINCTAWYKDGKYELWGGFQAPGAFANNLSKAFGLDPSAIFVNLLPMGGAFGRKEKVDNAAEAMQLSKATGKPVQVVFSRADDTKNDFYRPASFHQLTAVADKLSISNWRHEVGIATFPAKNISSAQDIYGGPANDLCYPVNDYQSAFYAVESPVPIGSWRSISYNHNVFAVESFIDELAKRLLIDPVDFRMNLFKNGFDENNGKTKHMQRLQTVLQKCADAIHWKQKPLLKRFRGIACCQYTHTDAYTAHAFEISVSPEKAITIHKVVCAIDCGLIIDPDGFRAQVEGSLVWALSAAIKEEITITNGQADQQSFFDHDVMRLREMPPFELIIVESNENPGGAGEPAVPSVAPALCNAIAAATGKRIRMLPLIKEGYTI</sequence>
<feature type="domain" description="Aldehyde oxidase/xanthine dehydrogenase a/b hammerhead" evidence="1">
    <location>
        <begin position="199"/>
        <end position="287"/>
    </location>
</feature>
<dbReference type="Pfam" id="PF02738">
    <property type="entry name" value="MoCoBD_1"/>
    <property type="match status" value="1"/>
</dbReference>
<evidence type="ECO:0000259" key="1">
    <source>
        <dbReference type="SMART" id="SM01008"/>
    </source>
</evidence>
<dbReference type="SMART" id="SM01008">
    <property type="entry name" value="Ald_Xan_dh_C"/>
    <property type="match status" value="1"/>
</dbReference>
<dbReference type="InterPro" id="IPR037165">
    <property type="entry name" value="AldOxase/xan_DH_Mopterin-bd_sf"/>
</dbReference>
<name>A0ABW4ZQS8_9SPHI</name>
<organism evidence="2 3">
    <name type="scientific">Paradesertivirga mongoliensis</name>
    <dbReference type="NCBI Taxonomy" id="2100740"/>
    <lineage>
        <taxon>Bacteria</taxon>
        <taxon>Pseudomonadati</taxon>
        <taxon>Bacteroidota</taxon>
        <taxon>Sphingobacteriia</taxon>
        <taxon>Sphingobacteriales</taxon>
        <taxon>Sphingobacteriaceae</taxon>
        <taxon>Paradesertivirga</taxon>
    </lineage>
</organism>
<dbReference type="InterPro" id="IPR008274">
    <property type="entry name" value="AldOxase/xan_DH_MoCoBD1"/>
</dbReference>
<evidence type="ECO:0000313" key="2">
    <source>
        <dbReference type="EMBL" id="MFD2164095.1"/>
    </source>
</evidence>